<organism evidence="2">
    <name type="scientific">Timspurckia oligopyrenoides</name>
    <dbReference type="NCBI Taxonomy" id="708627"/>
    <lineage>
        <taxon>Eukaryota</taxon>
        <taxon>Rhodophyta</taxon>
        <taxon>Bangiophyceae</taxon>
        <taxon>Porphyridiales</taxon>
        <taxon>Porphyridiaceae</taxon>
        <taxon>Timspurckia</taxon>
    </lineage>
</organism>
<evidence type="ECO:0000313" key="2">
    <source>
        <dbReference type="EMBL" id="CAD8816639.1"/>
    </source>
</evidence>
<feature type="compositionally biased region" description="Basic and acidic residues" evidence="1">
    <location>
        <begin position="70"/>
        <end position="83"/>
    </location>
</feature>
<accession>A0A7S0ZBH1</accession>
<dbReference type="EMBL" id="HBFP01001411">
    <property type="protein sequence ID" value="CAD8816639.1"/>
    <property type="molecule type" value="Transcribed_RNA"/>
</dbReference>
<evidence type="ECO:0000256" key="1">
    <source>
        <dbReference type="SAM" id="MobiDB-lite"/>
    </source>
</evidence>
<name>A0A7S0ZBH1_9RHOD</name>
<reference evidence="2" key="1">
    <citation type="submission" date="2021-01" db="EMBL/GenBank/DDBJ databases">
        <authorList>
            <person name="Corre E."/>
            <person name="Pelletier E."/>
            <person name="Niang G."/>
            <person name="Scheremetjew M."/>
            <person name="Finn R."/>
            <person name="Kale V."/>
            <person name="Holt S."/>
            <person name="Cochrane G."/>
            <person name="Meng A."/>
            <person name="Brown T."/>
            <person name="Cohen L."/>
        </authorList>
    </citation>
    <scope>NUCLEOTIDE SEQUENCE</scope>
    <source>
        <strain evidence="2">CCMP3278</strain>
    </source>
</reference>
<feature type="region of interest" description="Disordered" evidence="1">
    <location>
        <begin position="62"/>
        <end position="90"/>
    </location>
</feature>
<proteinExistence type="predicted"/>
<sequence>MAFESMVELCEGRLAAFTIAPGFPDRCKDERVATGFSSFDELLSTCSDDSHVEVVDTPRGIRGESGVLESRTDSSAESERGDSFEYTGSNKSMTARLREINAKRSGRSKLACLFKKVVSRWN</sequence>
<gene>
    <name evidence="2" type="ORF">TOLI1172_LOCUS1027</name>
</gene>
<dbReference type="AlphaFoldDB" id="A0A7S0ZBH1"/>
<protein>
    <submittedName>
        <fullName evidence="2">Uncharacterized protein</fullName>
    </submittedName>
</protein>